<dbReference type="SUPFAM" id="SSF48403">
    <property type="entry name" value="Ankyrin repeat"/>
    <property type="match status" value="4"/>
</dbReference>
<dbReference type="EMBL" id="VDLU01000001">
    <property type="protein sequence ID" value="TNJ29843.1"/>
    <property type="molecule type" value="Genomic_DNA"/>
</dbReference>
<dbReference type="InterPro" id="IPR011009">
    <property type="entry name" value="Kinase-like_dom_sf"/>
</dbReference>
<dbReference type="InterPro" id="IPR000719">
    <property type="entry name" value="Prot_kinase_dom"/>
</dbReference>
<keyword evidence="4" id="KW-0418">Kinase</keyword>
<dbReference type="SUPFAM" id="SSF56112">
    <property type="entry name" value="Protein kinase-like (PK-like)"/>
    <property type="match status" value="1"/>
</dbReference>
<feature type="domain" description="Protein kinase" evidence="3">
    <location>
        <begin position="1"/>
        <end position="278"/>
    </location>
</feature>
<dbReference type="Proteomes" id="UP000315496">
    <property type="component" value="Chromosome 1"/>
</dbReference>
<dbReference type="PROSITE" id="PS50297">
    <property type="entry name" value="ANK_REP_REGION"/>
    <property type="match status" value="2"/>
</dbReference>
<dbReference type="Gene3D" id="1.10.510.10">
    <property type="entry name" value="Transferase(Phosphotransferase) domain 1"/>
    <property type="match status" value="1"/>
</dbReference>
<evidence type="ECO:0000259" key="3">
    <source>
        <dbReference type="PROSITE" id="PS50011"/>
    </source>
</evidence>
<protein>
    <submittedName>
        <fullName evidence="4">Kinase, NEK</fullName>
    </submittedName>
</protein>
<dbReference type="InterPro" id="IPR002110">
    <property type="entry name" value="Ankyrin_rpt"/>
</dbReference>
<name>A0A4Z1T701_GIAMU</name>
<dbReference type="PROSITE" id="PS50088">
    <property type="entry name" value="ANK_REPEAT"/>
    <property type="match status" value="2"/>
</dbReference>
<dbReference type="InterPro" id="IPR036770">
    <property type="entry name" value="Ankyrin_rpt-contain_sf"/>
</dbReference>
<keyword evidence="5" id="KW-1185">Reference proteome</keyword>
<dbReference type="PANTHER" id="PTHR24120:SF4">
    <property type="entry name" value="GH07239P"/>
    <property type="match status" value="1"/>
</dbReference>
<feature type="repeat" description="ANK" evidence="1">
    <location>
        <begin position="1379"/>
        <end position="1411"/>
    </location>
</feature>
<organism evidence="4 5">
    <name type="scientific">Giardia muris</name>
    <dbReference type="NCBI Taxonomy" id="5742"/>
    <lineage>
        <taxon>Eukaryota</taxon>
        <taxon>Metamonada</taxon>
        <taxon>Diplomonadida</taxon>
        <taxon>Hexamitidae</taxon>
        <taxon>Giardiinae</taxon>
        <taxon>Giardia</taxon>
    </lineage>
</organism>
<evidence type="ECO:0000313" key="5">
    <source>
        <dbReference type="Proteomes" id="UP000315496"/>
    </source>
</evidence>
<feature type="repeat" description="ANK" evidence="1">
    <location>
        <begin position="502"/>
        <end position="534"/>
    </location>
</feature>
<dbReference type="Gene3D" id="1.25.40.20">
    <property type="entry name" value="Ankyrin repeat-containing domain"/>
    <property type="match status" value="8"/>
</dbReference>
<dbReference type="SMART" id="SM00248">
    <property type="entry name" value="ANK"/>
    <property type="match status" value="21"/>
</dbReference>
<gene>
    <name evidence="4" type="ORF">GMRT_15518</name>
</gene>
<dbReference type="GO" id="GO:0005524">
    <property type="term" value="F:ATP binding"/>
    <property type="evidence" value="ECO:0007669"/>
    <property type="project" value="InterPro"/>
</dbReference>
<dbReference type="OrthoDB" id="4429489at2759"/>
<evidence type="ECO:0000313" key="4">
    <source>
        <dbReference type="EMBL" id="TNJ29843.1"/>
    </source>
</evidence>
<reference evidence="4 5" key="1">
    <citation type="submission" date="2019-05" db="EMBL/GenBank/DDBJ databases">
        <title>The compact genome of Giardia muris reveals important steps in the evolution of intestinal protozoan parasites.</title>
        <authorList>
            <person name="Xu F."/>
            <person name="Jimenez-Gonzalez A."/>
            <person name="Einarsson E."/>
            <person name="Astvaldsson A."/>
            <person name="Peirasmaki D."/>
            <person name="Eckmann L."/>
            <person name="Andersson J.O."/>
            <person name="Svard S.G."/>
            <person name="Jerlstrom-Hultqvist J."/>
        </authorList>
    </citation>
    <scope>NUCLEOTIDE SEQUENCE [LARGE SCALE GENOMIC DNA]</scope>
    <source>
        <strain evidence="4 5">Roberts-Thomson</strain>
    </source>
</reference>
<evidence type="ECO:0000256" key="2">
    <source>
        <dbReference type="SAM" id="MobiDB-lite"/>
    </source>
</evidence>
<proteinExistence type="predicted"/>
<dbReference type="PROSITE" id="PS50011">
    <property type="entry name" value="PROTEIN_KINASE_DOM"/>
    <property type="match status" value="1"/>
</dbReference>
<feature type="region of interest" description="Disordered" evidence="2">
    <location>
        <begin position="283"/>
        <end position="302"/>
    </location>
</feature>
<sequence length="1495" mass="164642">MNLRTVAPLNASEGSTSTLVEDAATRELFVRTTYSTWVLPTGRLRGTMEALQSLRKSSLASVRSFSLERSFELYTDYVGGVSLQRELIVRRLAHSSFTSSEIWSVAWQLLDGVAAYHDLCEARPELGLPGNLFLSPTTIYIEDMKDMRLCVTEYYAGFLIPSITKLYTAAGVMPPEVIARLPVSGRTNIWVVGAILYALLTLRTYDSTELPVPGEAAPLPYEVDAPELVTYQNGTIMALFDAQKAFRYQELYAFVSCMLHNDAEKRAPIHLLLAHARRRYDERTREDTAADSTRMTDGQEGQEVSTQYCEDVVVKPSDAIDVPDQPTVGRTREIHLAVLDHDMRSLEGHISQCRSLNDDGYTALILAILHDNLEAAARLVTEEEQVVSSDGQSPLFIALLYGKFEAAKLLSNAPDLVYLSQTLLWTDEHGITNLMRCSCERNLIGVYYFASKQAGHQDEGGLTALHYAVLNYNEGFPPGQAEVNLRIIHILAEKEAGKRDLNGRTALHKAAEEGYLDAVNALLPYEAGLRDGDGFSALELAFRNKHLVVAEAILPAEGPTQSCPDKLGQTELMHSCISGDTFGTFAHRNQLGRVDIHGNTALMHAVLNNRPELIPFLTSELRLQNPITGVTALMISVEENLSDCFSLLCEQEARIFDIAGKTALMRAAELGRRHFIPQLLCVEAQMRDSRGWTALIYAIVSEQFDAARLIATREDDSEQVLRAYDALVLRAEADGNTVASDTNFTPLMYAAQNGHIAAVWKFAEKYRGRQDRDGQTALIYAIRARLLECIRLLVDEREICCNRNLTAWYYAYLARLTEVLDVLRPEIRVDPETGDTELHSYARKKDAKLEDVSTMLHMAGIRNFAGHTALMLAARHYDGPIDTNLIALEAGIRTVEGTLASHIAIEAGNVACLALLLQPELTSLQEDGFTALMLAVLQDDILAVVEHLTQAKKTTKYGHTALELALRCHRQTFVALLAPEEATLPCSNEMRPIQLAIELADTNGIHLLVPHSYTMGRLALARCLLEIGMQSVPTSGIGLPELFRVFEEQDYRHLKERLAEGRYATTQAFDALQDDFRACLVKAKYLVLPDAVFDKDGNSQLHLAALRGDAEEAALFGHLHGLRNNRGETALMLGAEMGNVAVCDFLIPMEKCLTDPMKRTATDHAIMAGTFNTLSNLYQAEKEYLLEHCEFSPLMISILEGTAHADGPLMRHAMSKTASGMTALHMAIYLRKGPLVAALAPERNILSPDGLAPWILAKERGISTDGLTPDPTIDATGSTELHRAAIINDVKLVRNYACFATRYNFAGRTALMEAALANSVEAVRELIPLEQKLRAKKRYVANGGYYDEATALMLAAASGHAQVVELLIPGEAGEQEACNGKTALMAAASVGNAEVVQLLIGVEGGISGKNGWTALMTAVTKERVDCVRILAEVEAGMRDTQGNCALVSAISTGNLEIIQIIGPLEARIVGRETMLRLWKRNLNYDTVIRYLLSLL</sequence>
<accession>A0A4Z1T701</accession>
<dbReference type="VEuPathDB" id="GiardiaDB:GMRT_15518"/>
<dbReference type="Pfam" id="PF12796">
    <property type="entry name" value="Ank_2"/>
    <property type="match status" value="6"/>
</dbReference>
<dbReference type="SMART" id="SM00220">
    <property type="entry name" value="S_TKc"/>
    <property type="match status" value="1"/>
</dbReference>
<comment type="caution">
    <text evidence="4">The sequence shown here is derived from an EMBL/GenBank/DDBJ whole genome shotgun (WGS) entry which is preliminary data.</text>
</comment>
<dbReference type="Pfam" id="PF00023">
    <property type="entry name" value="Ank"/>
    <property type="match status" value="1"/>
</dbReference>
<keyword evidence="1" id="KW-0040">ANK repeat</keyword>
<dbReference type="PANTHER" id="PTHR24120">
    <property type="entry name" value="GH07239P"/>
    <property type="match status" value="1"/>
</dbReference>
<evidence type="ECO:0000256" key="1">
    <source>
        <dbReference type="PROSITE-ProRule" id="PRU00023"/>
    </source>
</evidence>
<keyword evidence="4" id="KW-0808">Transferase</keyword>
<dbReference type="GO" id="GO:0004672">
    <property type="term" value="F:protein kinase activity"/>
    <property type="evidence" value="ECO:0007669"/>
    <property type="project" value="InterPro"/>
</dbReference>